<evidence type="ECO:0000313" key="14">
    <source>
        <dbReference type="Proteomes" id="UP000191901"/>
    </source>
</evidence>
<keyword evidence="6 9" id="KW-0067">ATP-binding</keyword>
<dbReference type="CDD" id="cd14014">
    <property type="entry name" value="STKc_PknB_like"/>
    <property type="match status" value="1"/>
</dbReference>
<dbReference type="InterPro" id="IPR000719">
    <property type="entry name" value="Prot_kinase_dom"/>
</dbReference>
<organism evidence="13 14">
    <name type="scientific">Halomicronema hongdechloris C2206</name>
    <dbReference type="NCBI Taxonomy" id="1641165"/>
    <lineage>
        <taxon>Bacteria</taxon>
        <taxon>Bacillati</taxon>
        <taxon>Cyanobacteriota</taxon>
        <taxon>Cyanophyceae</taxon>
        <taxon>Nodosilineales</taxon>
        <taxon>Nodosilineaceae</taxon>
        <taxon>Halomicronema</taxon>
    </lineage>
</organism>
<evidence type="ECO:0000256" key="10">
    <source>
        <dbReference type="SAM" id="MobiDB-lite"/>
    </source>
</evidence>
<dbReference type="Gene3D" id="1.10.510.10">
    <property type="entry name" value="Transferase(Phosphotransferase) domain 1"/>
    <property type="match status" value="1"/>
</dbReference>
<dbReference type="Gene3D" id="3.30.200.20">
    <property type="entry name" value="Phosphorylase Kinase, domain 1"/>
    <property type="match status" value="1"/>
</dbReference>
<evidence type="ECO:0000259" key="12">
    <source>
        <dbReference type="PROSITE" id="PS50011"/>
    </source>
</evidence>
<dbReference type="AlphaFoldDB" id="A0A1Z3HP81"/>
<evidence type="ECO:0000256" key="3">
    <source>
        <dbReference type="ARBA" id="ARBA00022679"/>
    </source>
</evidence>
<sequence length="472" mass="51596">MEIYCTRPGCSKPVNWFPKLTQATLKTLPQKYCTSCGMPLILAGRYIPQRTLGRGGFGATFWARDRYTPTQRPCVVKLFQPATSMTPQTLQVAQTLFEREAMVLEELGNQHPQIPDLYAFFPLQVAGGPGTRTEEYFYLVQEFIDGQDLGQILAQQGPRPEAEVQAMLTSMLKVLAFVHRHGTIHRDIKPSNIMRRRDGRLFLLDFGAVKQATAAAPQSTSIYSTGYAPPEQMAGGTVYPATDLYALAVTCLELLTAQEPKQLYDPYQNRWQWPPQLQVTPSLKIVLQQMLMADPQQRYASAEDALVALQPPKLSTTLQPSTTKSAPAQAPSPSGKTAPPTPPPPSRRRSTSSFSLVEFLGGAAFTGFEGSLLALALASTLGTTWLGSGAWLLLLAGLVALQWRRVIERVDLIIIAAVTLGVVLWFPPLRLVLAGLSAPGQAVVALAIMAALGTVAIATLYRLIYHLISHLL</sequence>
<feature type="transmembrane region" description="Helical" evidence="11">
    <location>
        <begin position="440"/>
        <end position="464"/>
    </location>
</feature>
<dbReference type="STRING" id="1641165.XM38_09075"/>
<dbReference type="PANTHER" id="PTHR24363">
    <property type="entry name" value="SERINE/THREONINE PROTEIN KINASE"/>
    <property type="match status" value="1"/>
</dbReference>
<dbReference type="EC" id="2.7.11.1" evidence="1"/>
<proteinExistence type="predicted"/>
<evidence type="ECO:0000256" key="6">
    <source>
        <dbReference type="ARBA" id="ARBA00022840"/>
    </source>
</evidence>
<evidence type="ECO:0000256" key="7">
    <source>
        <dbReference type="ARBA" id="ARBA00047899"/>
    </source>
</evidence>
<dbReference type="RefSeq" id="WP_080807946.1">
    <property type="nucleotide sequence ID" value="NZ_CP021983.2"/>
</dbReference>
<evidence type="ECO:0000256" key="5">
    <source>
        <dbReference type="ARBA" id="ARBA00022777"/>
    </source>
</evidence>
<dbReference type="PROSITE" id="PS50011">
    <property type="entry name" value="PROTEIN_KINASE_DOM"/>
    <property type="match status" value="1"/>
</dbReference>
<protein>
    <recommendedName>
        <fullName evidence="1">non-specific serine/threonine protein kinase</fullName>
        <ecNumber evidence="1">2.7.11.1</ecNumber>
    </recommendedName>
</protein>
<keyword evidence="5 13" id="KW-0418">Kinase</keyword>
<accession>A0A1Z3HP81</accession>
<dbReference type="OrthoDB" id="428645at2"/>
<dbReference type="GO" id="GO:0004674">
    <property type="term" value="F:protein serine/threonine kinase activity"/>
    <property type="evidence" value="ECO:0007669"/>
    <property type="project" value="UniProtKB-KW"/>
</dbReference>
<dbReference type="InterPro" id="IPR011009">
    <property type="entry name" value="Kinase-like_dom_sf"/>
</dbReference>
<dbReference type="PROSITE" id="PS00107">
    <property type="entry name" value="PROTEIN_KINASE_ATP"/>
    <property type="match status" value="1"/>
</dbReference>
<keyword evidence="2" id="KW-0723">Serine/threonine-protein kinase</keyword>
<keyword evidence="11" id="KW-0812">Transmembrane</keyword>
<dbReference type="SMART" id="SM00220">
    <property type="entry name" value="S_TKc"/>
    <property type="match status" value="1"/>
</dbReference>
<reference evidence="13 14" key="1">
    <citation type="journal article" date="2016" name="Biochim. Biophys. Acta">
        <title>Characterization of red-shifted phycobilisomes isolated from the chlorophyll f-containing cyanobacterium Halomicronema hongdechloris.</title>
        <authorList>
            <person name="Li Y."/>
            <person name="Lin Y."/>
            <person name="Garvey C.J."/>
            <person name="Birch D."/>
            <person name="Corkery R.W."/>
            <person name="Loughlin P.C."/>
            <person name="Scheer H."/>
            <person name="Willows R.D."/>
            <person name="Chen M."/>
        </authorList>
    </citation>
    <scope>NUCLEOTIDE SEQUENCE [LARGE SCALE GENOMIC DNA]</scope>
    <source>
        <strain evidence="13 14">C2206</strain>
    </source>
</reference>
<feature type="transmembrane region" description="Helical" evidence="11">
    <location>
        <begin position="384"/>
        <end position="403"/>
    </location>
</feature>
<evidence type="ECO:0000313" key="13">
    <source>
        <dbReference type="EMBL" id="ASC71967.1"/>
    </source>
</evidence>
<dbReference type="PANTHER" id="PTHR24363:SF0">
    <property type="entry name" value="SERINE_THREONINE KINASE LIKE DOMAIN CONTAINING 1"/>
    <property type="match status" value="1"/>
</dbReference>
<dbReference type="Pfam" id="PF00069">
    <property type="entry name" value="Pkinase"/>
    <property type="match status" value="1"/>
</dbReference>
<dbReference type="NCBIfam" id="NF045510">
    <property type="entry name" value="4Cys_prefix_kin"/>
    <property type="match status" value="1"/>
</dbReference>
<dbReference type="Proteomes" id="UP000191901">
    <property type="component" value="Chromosome"/>
</dbReference>
<comment type="catalytic activity">
    <reaction evidence="8">
        <text>L-seryl-[protein] + ATP = O-phospho-L-seryl-[protein] + ADP + H(+)</text>
        <dbReference type="Rhea" id="RHEA:17989"/>
        <dbReference type="Rhea" id="RHEA-COMP:9863"/>
        <dbReference type="Rhea" id="RHEA-COMP:11604"/>
        <dbReference type="ChEBI" id="CHEBI:15378"/>
        <dbReference type="ChEBI" id="CHEBI:29999"/>
        <dbReference type="ChEBI" id="CHEBI:30616"/>
        <dbReference type="ChEBI" id="CHEBI:83421"/>
        <dbReference type="ChEBI" id="CHEBI:456216"/>
        <dbReference type="EC" id="2.7.11.1"/>
    </reaction>
</comment>
<evidence type="ECO:0000256" key="9">
    <source>
        <dbReference type="PROSITE-ProRule" id="PRU10141"/>
    </source>
</evidence>
<evidence type="ECO:0000256" key="4">
    <source>
        <dbReference type="ARBA" id="ARBA00022741"/>
    </source>
</evidence>
<evidence type="ECO:0000256" key="2">
    <source>
        <dbReference type="ARBA" id="ARBA00022527"/>
    </source>
</evidence>
<feature type="region of interest" description="Disordered" evidence="10">
    <location>
        <begin position="314"/>
        <end position="351"/>
    </location>
</feature>
<evidence type="ECO:0000256" key="8">
    <source>
        <dbReference type="ARBA" id="ARBA00048679"/>
    </source>
</evidence>
<dbReference type="GO" id="GO:0005524">
    <property type="term" value="F:ATP binding"/>
    <property type="evidence" value="ECO:0007669"/>
    <property type="project" value="UniProtKB-UniRule"/>
</dbReference>
<feature type="compositionally biased region" description="Polar residues" evidence="10">
    <location>
        <begin position="314"/>
        <end position="326"/>
    </location>
</feature>
<feature type="domain" description="Protein kinase" evidence="12">
    <location>
        <begin position="46"/>
        <end position="314"/>
    </location>
</feature>
<dbReference type="EMBL" id="CP021983">
    <property type="protein sequence ID" value="ASC71967.1"/>
    <property type="molecule type" value="Genomic_DNA"/>
</dbReference>
<gene>
    <name evidence="13" type="ORF">XM38_029210</name>
</gene>
<evidence type="ECO:0000256" key="11">
    <source>
        <dbReference type="SAM" id="Phobius"/>
    </source>
</evidence>
<keyword evidence="3" id="KW-0808">Transferase</keyword>
<evidence type="ECO:0000256" key="1">
    <source>
        <dbReference type="ARBA" id="ARBA00012513"/>
    </source>
</evidence>
<dbReference type="KEGG" id="hhg:XM38_029210"/>
<name>A0A1Z3HP81_9CYAN</name>
<dbReference type="InterPro" id="IPR017441">
    <property type="entry name" value="Protein_kinase_ATP_BS"/>
</dbReference>
<comment type="catalytic activity">
    <reaction evidence="7">
        <text>L-threonyl-[protein] + ATP = O-phospho-L-threonyl-[protein] + ADP + H(+)</text>
        <dbReference type="Rhea" id="RHEA:46608"/>
        <dbReference type="Rhea" id="RHEA-COMP:11060"/>
        <dbReference type="Rhea" id="RHEA-COMP:11605"/>
        <dbReference type="ChEBI" id="CHEBI:15378"/>
        <dbReference type="ChEBI" id="CHEBI:30013"/>
        <dbReference type="ChEBI" id="CHEBI:30616"/>
        <dbReference type="ChEBI" id="CHEBI:61977"/>
        <dbReference type="ChEBI" id="CHEBI:456216"/>
        <dbReference type="EC" id="2.7.11.1"/>
    </reaction>
</comment>
<keyword evidence="11" id="KW-0472">Membrane</keyword>
<keyword evidence="14" id="KW-1185">Reference proteome</keyword>
<dbReference type="SUPFAM" id="SSF56112">
    <property type="entry name" value="Protein kinase-like (PK-like)"/>
    <property type="match status" value="1"/>
</dbReference>
<feature type="transmembrane region" description="Helical" evidence="11">
    <location>
        <begin position="410"/>
        <end position="428"/>
    </location>
</feature>
<keyword evidence="11" id="KW-1133">Transmembrane helix</keyword>
<keyword evidence="4 9" id="KW-0547">Nucleotide-binding</keyword>
<feature type="binding site" evidence="9">
    <location>
        <position position="77"/>
    </location>
    <ligand>
        <name>ATP</name>
        <dbReference type="ChEBI" id="CHEBI:30616"/>
    </ligand>
</feature>